<accession>A0A0M2UPH2</accession>
<feature type="binding site" evidence="2">
    <location>
        <position position="184"/>
    </location>
    <ligand>
        <name>substrate</name>
    </ligand>
</feature>
<evidence type="ECO:0000256" key="2">
    <source>
        <dbReference type="HAMAP-Rule" id="MF_01139"/>
    </source>
</evidence>
<protein>
    <recommendedName>
        <fullName evidence="2">Isoprenyl transferase</fullName>
        <ecNumber evidence="2">2.5.1.-</ecNumber>
    </recommendedName>
</protein>
<dbReference type="GO" id="GO:0008834">
    <property type="term" value="F:ditrans,polycis-undecaprenyl-diphosphate synthase [(2E,6E)-farnesyl-diphosphate specific] activity"/>
    <property type="evidence" value="ECO:0007669"/>
    <property type="project" value="TreeGrafter"/>
</dbReference>
<dbReference type="GO" id="GO:0005829">
    <property type="term" value="C:cytosol"/>
    <property type="evidence" value="ECO:0007669"/>
    <property type="project" value="TreeGrafter"/>
</dbReference>
<evidence type="ECO:0000256" key="1">
    <source>
        <dbReference type="ARBA" id="ARBA00022679"/>
    </source>
</evidence>
<dbReference type="PANTHER" id="PTHR10291">
    <property type="entry name" value="DEHYDRODOLICHYL DIPHOSPHATE SYNTHASE FAMILY MEMBER"/>
    <property type="match status" value="1"/>
</dbReference>
<feature type="binding site" evidence="2">
    <location>
        <begin position="190"/>
        <end position="192"/>
    </location>
    <ligand>
        <name>substrate</name>
    </ligand>
</feature>
<organism evidence="3 4">
    <name type="scientific">Candidatus Brocadia fulgida</name>
    <dbReference type="NCBI Taxonomy" id="380242"/>
    <lineage>
        <taxon>Bacteria</taxon>
        <taxon>Pseudomonadati</taxon>
        <taxon>Planctomycetota</taxon>
        <taxon>Candidatus Brocadiia</taxon>
        <taxon>Candidatus Brocadiales</taxon>
        <taxon>Candidatus Brocadiaceae</taxon>
        <taxon>Candidatus Brocadia</taxon>
    </lineage>
</organism>
<feature type="binding site" evidence="2">
    <location>
        <position position="203"/>
    </location>
    <ligand>
        <name>Mg(2+)</name>
        <dbReference type="ChEBI" id="CHEBI:18420"/>
    </ligand>
</feature>
<dbReference type="AlphaFoldDB" id="A0A0M2UPH2"/>
<keyword evidence="2" id="KW-0479">Metal-binding</keyword>
<reference evidence="3 4" key="1">
    <citation type="journal article" date="2013" name="BMC Microbiol.">
        <title>Identification of the type II cytochrome c maturation pathway in anammox bacteria by comparative genomics.</title>
        <authorList>
            <person name="Ferousi C."/>
            <person name="Speth D.R."/>
            <person name="Reimann J."/>
            <person name="Op den Camp H.J."/>
            <person name="Allen J.W."/>
            <person name="Keltjens J.T."/>
            <person name="Jetten M.S."/>
        </authorList>
    </citation>
    <scope>NUCLEOTIDE SEQUENCE [LARGE SCALE GENOMIC DNA]</scope>
    <source>
        <strain evidence="3">RU1</strain>
    </source>
</reference>
<feature type="binding site" evidence="2">
    <location>
        <position position="16"/>
    </location>
    <ligand>
        <name>Mg(2+)</name>
        <dbReference type="ChEBI" id="CHEBI:18420"/>
    </ligand>
</feature>
<dbReference type="NCBIfam" id="TIGR00055">
    <property type="entry name" value="uppS"/>
    <property type="match status" value="1"/>
</dbReference>
<dbReference type="GO" id="GO:0016094">
    <property type="term" value="P:polyprenol biosynthetic process"/>
    <property type="evidence" value="ECO:0007669"/>
    <property type="project" value="TreeGrafter"/>
</dbReference>
<feature type="binding site" evidence="2">
    <location>
        <position position="21"/>
    </location>
    <ligand>
        <name>substrate</name>
    </ligand>
</feature>
<evidence type="ECO:0000313" key="4">
    <source>
        <dbReference type="Proteomes" id="UP000034954"/>
    </source>
</evidence>
<dbReference type="PROSITE" id="PS01066">
    <property type="entry name" value="UPP_SYNTHASE"/>
    <property type="match status" value="1"/>
</dbReference>
<comment type="cofactor">
    <cofactor evidence="2">
        <name>Mg(2+)</name>
        <dbReference type="ChEBI" id="CHEBI:18420"/>
    </cofactor>
    <text evidence="2">Binds 2 magnesium ions per subunit.</text>
</comment>
<feature type="binding site" evidence="2">
    <location>
        <position position="29"/>
    </location>
    <ligand>
        <name>substrate</name>
    </ligand>
</feature>
<dbReference type="EC" id="2.5.1.-" evidence="2"/>
<feature type="binding site" evidence="2">
    <location>
        <position position="67"/>
    </location>
    <ligand>
        <name>substrate</name>
    </ligand>
</feature>
<dbReference type="GO" id="GO:0000287">
    <property type="term" value="F:magnesium ion binding"/>
    <property type="evidence" value="ECO:0007669"/>
    <property type="project" value="UniProtKB-UniRule"/>
</dbReference>
<comment type="subunit">
    <text evidence="2">Homodimer.</text>
</comment>
<keyword evidence="4" id="KW-1185">Reference proteome</keyword>
<dbReference type="PATRIC" id="fig|380242.3.peg.4064"/>
<dbReference type="GO" id="GO:0030145">
    <property type="term" value="F:manganese ion binding"/>
    <property type="evidence" value="ECO:0007669"/>
    <property type="project" value="TreeGrafter"/>
</dbReference>
<dbReference type="Proteomes" id="UP000034954">
    <property type="component" value="Unassembled WGS sequence"/>
</dbReference>
<dbReference type="PANTHER" id="PTHR10291:SF0">
    <property type="entry name" value="DEHYDRODOLICHYL DIPHOSPHATE SYNTHASE 2"/>
    <property type="match status" value="1"/>
</dbReference>
<proteinExistence type="inferred from homology"/>
<gene>
    <name evidence="3" type="ORF">BROFUL_03296</name>
</gene>
<dbReference type="Pfam" id="PF01255">
    <property type="entry name" value="Prenyltransf"/>
    <property type="match status" value="1"/>
</dbReference>
<sequence length="238" mass="27551">MSENGEAPSHIAIIMDGNGRWARQRGLVRIRGHKEGVESVREITRECAKKHIRQLTLYAFSQENWKRPRREVNLLMKLLKDFLIGERGEIEENNIRLTAIGRISGLPEDVQRELAISIEESKDNTGMVLCLALNYGGRSEIVDAAKNIARSVKAGKMGLEEITEETFRRFLYTSEMTDPDLLIRTGGEMRVSNFLLWEISYTELWVTPVCWPDFRKRHLDEAIQEYARRERRFGGLQE</sequence>
<dbReference type="EMBL" id="LAQJ01000301">
    <property type="protein sequence ID" value="KKO18018.1"/>
    <property type="molecule type" value="Genomic_DNA"/>
</dbReference>
<feature type="active site" description="Proton acceptor" evidence="2">
    <location>
        <position position="64"/>
    </location>
</feature>
<feature type="active site" evidence="2">
    <location>
        <position position="16"/>
    </location>
</feature>
<feature type="binding site" evidence="2">
    <location>
        <position position="33"/>
    </location>
    <ligand>
        <name>substrate</name>
    </ligand>
</feature>
<dbReference type="InterPro" id="IPR018520">
    <property type="entry name" value="UPP_synth-like_CS"/>
</dbReference>
<dbReference type="CDD" id="cd00475">
    <property type="entry name" value="Cis_IPPS"/>
    <property type="match status" value="1"/>
</dbReference>
<feature type="binding site" evidence="2">
    <location>
        <begin position="17"/>
        <end position="20"/>
    </location>
    <ligand>
        <name>substrate</name>
    </ligand>
</feature>
<dbReference type="InterPro" id="IPR036424">
    <property type="entry name" value="UPP_synth-like_sf"/>
</dbReference>
<dbReference type="Gene3D" id="3.40.1180.10">
    <property type="entry name" value="Decaprenyl diphosphate synthase-like"/>
    <property type="match status" value="1"/>
</dbReference>
<comment type="caution">
    <text evidence="3">The sequence shown here is derived from an EMBL/GenBank/DDBJ whole genome shotgun (WGS) entry which is preliminary data.</text>
</comment>
<dbReference type="HAMAP" id="MF_01139">
    <property type="entry name" value="ISPT"/>
    <property type="match status" value="1"/>
</dbReference>
<keyword evidence="1 2" id="KW-0808">Transferase</keyword>
<evidence type="ECO:0000313" key="3">
    <source>
        <dbReference type="EMBL" id="KKO18018.1"/>
    </source>
</evidence>
<dbReference type="SUPFAM" id="SSF64005">
    <property type="entry name" value="Undecaprenyl diphosphate synthase"/>
    <property type="match status" value="1"/>
</dbReference>
<dbReference type="NCBIfam" id="NF011405">
    <property type="entry name" value="PRK14830.1"/>
    <property type="match status" value="1"/>
</dbReference>
<keyword evidence="2" id="KW-0460">Magnesium</keyword>
<dbReference type="InterPro" id="IPR001441">
    <property type="entry name" value="UPP_synth-like"/>
</dbReference>
<feature type="binding site" evidence="2">
    <location>
        <position position="65"/>
    </location>
    <ligand>
        <name>substrate</name>
    </ligand>
</feature>
<comment type="function">
    <text evidence="2">Catalyzes the condensation of isopentenyl diphosphate (IPP) with allylic pyrophosphates generating different type of terpenoids.</text>
</comment>
<comment type="similarity">
    <text evidence="2">Belongs to the UPP synthase family.</text>
</comment>
<dbReference type="FunFam" id="3.40.1180.10:FF:000001">
    <property type="entry name" value="(2E,6E)-farnesyl-diphosphate-specific ditrans,polycis-undecaprenyl-diphosphate synthase"/>
    <property type="match status" value="1"/>
</dbReference>
<feature type="binding site" evidence="2">
    <location>
        <begin position="61"/>
        <end position="63"/>
    </location>
    <ligand>
        <name>substrate</name>
    </ligand>
</feature>
<name>A0A0M2UPH2_9BACT</name>